<dbReference type="GO" id="GO:0016787">
    <property type="term" value="F:hydrolase activity"/>
    <property type="evidence" value="ECO:0007669"/>
    <property type="project" value="UniProtKB-KW"/>
</dbReference>
<name>A0ABW5RGP8_9MICO</name>
<reference evidence="5" key="1">
    <citation type="journal article" date="2019" name="Int. J. Syst. Evol. Microbiol.">
        <title>The Global Catalogue of Microorganisms (GCM) 10K type strain sequencing project: providing services to taxonomists for standard genome sequencing and annotation.</title>
        <authorList>
            <consortium name="The Broad Institute Genomics Platform"/>
            <consortium name="The Broad Institute Genome Sequencing Center for Infectious Disease"/>
            <person name="Wu L."/>
            <person name="Ma J."/>
        </authorList>
    </citation>
    <scope>NUCLEOTIDE SEQUENCE [LARGE SCALE GENOMIC DNA]</scope>
    <source>
        <strain evidence="5">TISTR 1511</strain>
    </source>
</reference>
<evidence type="ECO:0000256" key="1">
    <source>
        <dbReference type="ARBA" id="ARBA00007521"/>
    </source>
</evidence>
<dbReference type="EMBL" id="JBHUNF010000001">
    <property type="protein sequence ID" value="MFD2674245.1"/>
    <property type="molecule type" value="Genomic_DNA"/>
</dbReference>
<comment type="similarity">
    <text evidence="1">Belongs to the PemK/MazF family.</text>
</comment>
<dbReference type="Pfam" id="PF02452">
    <property type="entry name" value="PemK_toxin"/>
    <property type="match status" value="1"/>
</dbReference>
<dbReference type="InterPro" id="IPR003477">
    <property type="entry name" value="PemK-like"/>
</dbReference>
<keyword evidence="2" id="KW-1277">Toxin-antitoxin system</keyword>
<dbReference type="Proteomes" id="UP001597453">
    <property type="component" value="Unassembled WGS sequence"/>
</dbReference>
<keyword evidence="5" id="KW-1185">Reference proteome</keyword>
<keyword evidence="4" id="KW-0378">Hydrolase</keyword>
<proteinExistence type="inferred from homology"/>
<evidence type="ECO:0000313" key="5">
    <source>
        <dbReference type="Proteomes" id="UP001597453"/>
    </source>
</evidence>
<dbReference type="RefSeq" id="WP_066057591.1">
    <property type="nucleotide sequence ID" value="NZ_JBHUNF010000001.1"/>
</dbReference>
<evidence type="ECO:0000313" key="4">
    <source>
        <dbReference type="EMBL" id="MFD2674245.1"/>
    </source>
</evidence>
<comment type="caution">
    <text evidence="4">The sequence shown here is derived from an EMBL/GenBank/DDBJ whole genome shotgun (WGS) entry which is preliminary data.</text>
</comment>
<organism evidence="4 5">
    <name type="scientific">Gulosibacter bifidus</name>
    <dbReference type="NCBI Taxonomy" id="272239"/>
    <lineage>
        <taxon>Bacteria</taxon>
        <taxon>Bacillati</taxon>
        <taxon>Actinomycetota</taxon>
        <taxon>Actinomycetes</taxon>
        <taxon>Micrococcales</taxon>
        <taxon>Microbacteriaceae</taxon>
        <taxon>Gulosibacter</taxon>
    </lineage>
</organism>
<dbReference type="Gene3D" id="2.30.30.110">
    <property type="match status" value="1"/>
</dbReference>
<gene>
    <name evidence="4" type="ORF">ACFSUQ_02880</name>
</gene>
<feature type="compositionally biased region" description="Low complexity" evidence="3">
    <location>
        <begin position="46"/>
        <end position="60"/>
    </location>
</feature>
<dbReference type="EC" id="3.1.-.-" evidence="4"/>
<feature type="region of interest" description="Disordered" evidence="3">
    <location>
        <begin position="25"/>
        <end position="87"/>
    </location>
</feature>
<evidence type="ECO:0000256" key="2">
    <source>
        <dbReference type="ARBA" id="ARBA00022649"/>
    </source>
</evidence>
<dbReference type="InterPro" id="IPR011067">
    <property type="entry name" value="Plasmid_toxin/cell-grow_inhib"/>
</dbReference>
<protein>
    <submittedName>
        <fullName evidence="4">Type II toxin-antitoxin system PemK/MazF family toxin</fullName>
        <ecNumber evidence="4">3.1.-.-</ecNumber>
    </submittedName>
</protein>
<dbReference type="SUPFAM" id="SSF50118">
    <property type="entry name" value="Cell growth inhibitor/plasmid maintenance toxic component"/>
    <property type="match status" value="1"/>
</dbReference>
<sequence length="201" mass="22444">MSFWSTLARRVGRALIPHLTRAISDKLSGTPTRSQRDRPAARPGNRSDASRPARPGASAPQHPGPTSAYPGDFRGTPQFEYAPNPNGEANPGEIVWTWVPYEEDHSQGKDRPVLIIGRDARWFLALQLTSKDHDVDAKQEARAGRYWQDIGTGPWDKQGRPSEVRVNRIIRVAPDAVRREGAVLDRATFDQVANAVRKHNR</sequence>
<accession>A0ABW5RGP8</accession>
<evidence type="ECO:0000256" key="3">
    <source>
        <dbReference type="SAM" id="MobiDB-lite"/>
    </source>
</evidence>